<dbReference type="PROSITE" id="PS51257">
    <property type="entry name" value="PROKAR_LIPOPROTEIN"/>
    <property type="match status" value="1"/>
</dbReference>
<dbReference type="SUPFAM" id="SSF48452">
    <property type="entry name" value="TPR-like"/>
    <property type="match status" value="1"/>
</dbReference>
<organism evidence="8 9">
    <name type="scientific">Leeuwenhoekiella aestuarii</name>
    <dbReference type="NCBI Taxonomy" id="2249426"/>
    <lineage>
        <taxon>Bacteria</taxon>
        <taxon>Pseudomonadati</taxon>
        <taxon>Bacteroidota</taxon>
        <taxon>Flavobacteriia</taxon>
        <taxon>Flavobacteriales</taxon>
        <taxon>Flavobacteriaceae</taxon>
        <taxon>Leeuwenhoekiella</taxon>
    </lineage>
</organism>
<evidence type="ECO:0000256" key="3">
    <source>
        <dbReference type="ARBA" id="ARBA00022729"/>
    </source>
</evidence>
<comment type="caution">
    <text evidence="8">The sequence shown here is derived from an EMBL/GenBank/DDBJ whole genome shotgun (WGS) entry which is preliminary data.</text>
</comment>
<proteinExistence type="inferred from homology"/>
<keyword evidence="9" id="KW-1185">Reference proteome</keyword>
<evidence type="ECO:0000256" key="4">
    <source>
        <dbReference type="ARBA" id="ARBA00023136"/>
    </source>
</evidence>
<dbReference type="Pfam" id="PF14322">
    <property type="entry name" value="SusD-like_3"/>
    <property type="match status" value="1"/>
</dbReference>
<comment type="subcellular location">
    <subcellularLocation>
        <location evidence="1">Cell outer membrane</location>
    </subcellularLocation>
</comment>
<name>A0A4Q0NP86_9FLAO</name>
<keyword evidence="4" id="KW-0472">Membrane</keyword>
<evidence type="ECO:0000313" key="8">
    <source>
        <dbReference type="EMBL" id="RXG11908.1"/>
    </source>
</evidence>
<feature type="domain" description="SusD-like N-terminal" evidence="7">
    <location>
        <begin position="89"/>
        <end position="227"/>
    </location>
</feature>
<dbReference type="AlphaFoldDB" id="A0A4Q0NP86"/>
<dbReference type="InterPro" id="IPR033985">
    <property type="entry name" value="SusD-like_N"/>
</dbReference>
<dbReference type="OrthoDB" id="630434at2"/>
<evidence type="ECO:0000256" key="1">
    <source>
        <dbReference type="ARBA" id="ARBA00004442"/>
    </source>
</evidence>
<dbReference type="Proteomes" id="UP000289821">
    <property type="component" value="Unassembled WGS sequence"/>
</dbReference>
<evidence type="ECO:0000256" key="5">
    <source>
        <dbReference type="ARBA" id="ARBA00023237"/>
    </source>
</evidence>
<dbReference type="EMBL" id="QOVI01000008">
    <property type="protein sequence ID" value="RXG11908.1"/>
    <property type="molecule type" value="Genomic_DNA"/>
</dbReference>
<sequence>MKNIYKTYYKILICLSILVFGSCSNEFLEIVPKGQLIGEKVVDYDKLFYNLDLVNLRSANGQAYLGAESTAFEPDFSNSELRRQRFFKWEADVYDNDENMGELEVTMENLYIYNKIINEILIATDGTEEQKRVLQAEAKAGRAWVYFLMVNYFGMPYNAQTSSTDLGFPIVTVADLAATDFKRATVQENYDLIIKDLTEAISALPTRTDSRFRFTRAAAKGLLGKVYTFMGKFAEARPLLDEALVEQYNIGIEVGLIDYNEQYERPNAQLDPQNLYGKQVVIAAIANRQYEMVVKPEVMALYNDNDLRFQLLYTPSLQSGDPIPIDGAYKKNVGTSQSQIGVRVPELYLLSAEVKCRLNDLSGAVDDLEFLREKRLMPGFSDVPAEIASNREELLRFIFDERLREFALEGYHWFDMRRLTVDPDIPTPVSSYTHKIYNADGSLQDEYQLTQDRLVVKFSPTVMDQNPSLINND</sequence>
<dbReference type="InterPro" id="IPR011990">
    <property type="entry name" value="TPR-like_helical_dom_sf"/>
</dbReference>
<comment type="similarity">
    <text evidence="2">Belongs to the SusD family.</text>
</comment>
<protein>
    <submittedName>
        <fullName evidence="8">SusD-like starch-binding protein associating with outer membrane</fullName>
    </submittedName>
</protein>
<dbReference type="Gene3D" id="1.25.40.390">
    <property type="match status" value="1"/>
</dbReference>
<keyword evidence="3" id="KW-0732">Signal</keyword>
<evidence type="ECO:0000256" key="2">
    <source>
        <dbReference type="ARBA" id="ARBA00006275"/>
    </source>
</evidence>
<dbReference type="GO" id="GO:0009279">
    <property type="term" value="C:cell outer membrane"/>
    <property type="evidence" value="ECO:0007669"/>
    <property type="project" value="UniProtKB-SubCell"/>
</dbReference>
<keyword evidence="5" id="KW-0998">Cell outer membrane</keyword>
<reference evidence="8 9" key="1">
    <citation type="submission" date="2018-07" db="EMBL/GenBank/DDBJ databases">
        <title>Leeuwenhoekiella genomics.</title>
        <authorList>
            <person name="Tahon G."/>
            <person name="Willems A."/>
        </authorList>
    </citation>
    <scope>NUCLEOTIDE SEQUENCE [LARGE SCALE GENOMIC DNA]</scope>
    <source>
        <strain evidence="8 9">R-50232</strain>
    </source>
</reference>
<gene>
    <name evidence="8" type="ORF">DSM04_1085</name>
</gene>
<evidence type="ECO:0000313" key="9">
    <source>
        <dbReference type="Proteomes" id="UP000289821"/>
    </source>
</evidence>
<feature type="domain" description="RagB/SusD" evidence="6">
    <location>
        <begin position="330"/>
        <end position="430"/>
    </location>
</feature>
<dbReference type="Pfam" id="PF07980">
    <property type="entry name" value="SusD_RagB"/>
    <property type="match status" value="1"/>
</dbReference>
<evidence type="ECO:0000259" key="6">
    <source>
        <dbReference type="Pfam" id="PF07980"/>
    </source>
</evidence>
<accession>A0A4Q0NP86</accession>
<evidence type="ECO:0000259" key="7">
    <source>
        <dbReference type="Pfam" id="PF14322"/>
    </source>
</evidence>
<dbReference type="InterPro" id="IPR012944">
    <property type="entry name" value="SusD_RagB_dom"/>
</dbReference>
<dbReference type="RefSeq" id="WP_128762567.1">
    <property type="nucleotide sequence ID" value="NZ_QOVI01000008.1"/>
</dbReference>